<dbReference type="InterPro" id="IPR002110">
    <property type="entry name" value="Ankyrin_rpt"/>
</dbReference>
<keyword evidence="1" id="KW-0677">Repeat</keyword>
<comment type="caution">
    <text evidence="5">The sequence shown here is derived from an EMBL/GenBank/DDBJ whole genome shotgun (WGS) entry which is preliminary data.</text>
</comment>
<feature type="compositionally biased region" description="Polar residues" evidence="3">
    <location>
        <begin position="23"/>
        <end position="35"/>
    </location>
</feature>
<dbReference type="Gene3D" id="2.130.10.30">
    <property type="entry name" value="Regulator of chromosome condensation 1/beta-lactamase-inhibitor protein II"/>
    <property type="match status" value="1"/>
</dbReference>
<dbReference type="PROSITE" id="PS50012">
    <property type="entry name" value="RCC1_3"/>
    <property type="match status" value="2"/>
</dbReference>
<dbReference type="SMART" id="SM00248">
    <property type="entry name" value="ANK"/>
    <property type="match status" value="2"/>
</dbReference>
<dbReference type="SUPFAM" id="SSF48403">
    <property type="entry name" value="Ankyrin repeat"/>
    <property type="match status" value="1"/>
</dbReference>
<feature type="repeat" description="RCC1" evidence="2">
    <location>
        <begin position="161"/>
        <end position="227"/>
    </location>
</feature>
<dbReference type="InterPro" id="IPR000408">
    <property type="entry name" value="Reg_chr_condens"/>
</dbReference>
<feature type="region of interest" description="Disordered" evidence="3">
    <location>
        <begin position="1081"/>
        <end position="1118"/>
    </location>
</feature>
<gene>
    <name evidence="5" type="ORF">BDN71DRAFT_1444358</name>
</gene>
<dbReference type="InterPro" id="IPR000210">
    <property type="entry name" value="BTB/POZ_dom"/>
</dbReference>
<dbReference type="PROSITE" id="PS50097">
    <property type="entry name" value="BTB"/>
    <property type="match status" value="1"/>
</dbReference>
<dbReference type="InterPro" id="IPR009091">
    <property type="entry name" value="RCC1/BLIP-II"/>
</dbReference>
<dbReference type="CDD" id="cd18186">
    <property type="entry name" value="BTB_POZ_ZBTB_KLHL-like"/>
    <property type="match status" value="1"/>
</dbReference>
<protein>
    <recommendedName>
        <fullName evidence="4">BTB domain-containing protein</fullName>
    </recommendedName>
</protein>
<evidence type="ECO:0000313" key="6">
    <source>
        <dbReference type="Proteomes" id="UP000807025"/>
    </source>
</evidence>
<dbReference type="Gene3D" id="1.25.40.20">
    <property type="entry name" value="Ankyrin repeat-containing domain"/>
    <property type="match status" value="1"/>
</dbReference>
<dbReference type="SUPFAM" id="SSF54695">
    <property type="entry name" value="POZ domain"/>
    <property type="match status" value="1"/>
</dbReference>
<dbReference type="Pfam" id="PF12796">
    <property type="entry name" value="Ank_2"/>
    <property type="match status" value="1"/>
</dbReference>
<dbReference type="PRINTS" id="PR00633">
    <property type="entry name" value="RCCNDNSATION"/>
</dbReference>
<dbReference type="Pfam" id="PF00651">
    <property type="entry name" value="BTB"/>
    <property type="match status" value="1"/>
</dbReference>
<feature type="region of interest" description="Disordered" evidence="3">
    <location>
        <begin position="1160"/>
        <end position="1274"/>
    </location>
</feature>
<dbReference type="SUPFAM" id="SSF50985">
    <property type="entry name" value="RCC1/BLIP-II"/>
    <property type="match status" value="1"/>
</dbReference>
<dbReference type="InterPro" id="IPR036770">
    <property type="entry name" value="Ankyrin_rpt-contain_sf"/>
</dbReference>
<dbReference type="InterPro" id="IPR051625">
    <property type="entry name" value="Signaling_Regulatory_Domain"/>
</dbReference>
<feature type="repeat" description="RCC1" evidence="2">
    <location>
        <begin position="230"/>
        <end position="281"/>
    </location>
</feature>
<feature type="compositionally biased region" description="Polar residues" evidence="3">
    <location>
        <begin position="1178"/>
        <end position="1188"/>
    </location>
</feature>
<feature type="compositionally biased region" description="Polar residues" evidence="3">
    <location>
        <begin position="1106"/>
        <end position="1117"/>
    </location>
</feature>
<feature type="compositionally biased region" description="Low complexity" evidence="3">
    <location>
        <begin position="1246"/>
        <end position="1262"/>
    </location>
</feature>
<reference evidence="5" key="1">
    <citation type="submission" date="2020-11" db="EMBL/GenBank/DDBJ databases">
        <authorList>
            <consortium name="DOE Joint Genome Institute"/>
            <person name="Ahrendt S."/>
            <person name="Riley R."/>
            <person name="Andreopoulos W."/>
            <person name="Labutti K."/>
            <person name="Pangilinan J."/>
            <person name="Ruiz-Duenas F.J."/>
            <person name="Barrasa J.M."/>
            <person name="Sanchez-Garcia M."/>
            <person name="Camarero S."/>
            <person name="Miyauchi S."/>
            <person name="Serrano A."/>
            <person name="Linde D."/>
            <person name="Babiker R."/>
            <person name="Drula E."/>
            <person name="Ayuso-Fernandez I."/>
            <person name="Pacheco R."/>
            <person name="Padilla G."/>
            <person name="Ferreira P."/>
            <person name="Barriuso J."/>
            <person name="Kellner H."/>
            <person name="Castanera R."/>
            <person name="Alfaro M."/>
            <person name="Ramirez L."/>
            <person name="Pisabarro A.G."/>
            <person name="Kuo A."/>
            <person name="Tritt A."/>
            <person name="Lipzen A."/>
            <person name="He G."/>
            <person name="Yan M."/>
            <person name="Ng V."/>
            <person name="Cullen D."/>
            <person name="Martin F."/>
            <person name="Rosso M.-N."/>
            <person name="Henrissat B."/>
            <person name="Hibbett D."/>
            <person name="Martinez A.T."/>
            <person name="Grigoriev I.V."/>
        </authorList>
    </citation>
    <scope>NUCLEOTIDE SEQUENCE</scope>
    <source>
        <strain evidence="5">ATCC 90797</strain>
    </source>
</reference>
<feature type="region of interest" description="Disordered" evidence="3">
    <location>
        <begin position="1293"/>
        <end position="1316"/>
    </location>
</feature>
<evidence type="ECO:0000259" key="4">
    <source>
        <dbReference type="PROSITE" id="PS50097"/>
    </source>
</evidence>
<feature type="compositionally biased region" description="Low complexity" evidence="3">
    <location>
        <begin position="1096"/>
        <end position="1105"/>
    </location>
</feature>
<dbReference type="OrthoDB" id="1893551at2759"/>
<dbReference type="PANTHER" id="PTHR22872:SF2">
    <property type="entry name" value="INHIBITOR OF BRUTON TYROSINE KINASE"/>
    <property type="match status" value="1"/>
</dbReference>
<dbReference type="Gene3D" id="3.30.710.10">
    <property type="entry name" value="Potassium Channel Kv1.1, Chain A"/>
    <property type="match status" value="2"/>
</dbReference>
<accession>A0A9P6A650</accession>
<feature type="region of interest" description="Disordered" evidence="3">
    <location>
        <begin position="1329"/>
        <end position="1372"/>
    </location>
</feature>
<feature type="region of interest" description="Disordered" evidence="3">
    <location>
        <begin position="21"/>
        <end position="49"/>
    </location>
</feature>
<dbReference type="Pfam" id="PF13540">
    <property type="entry name" value="RCC1_2"/>
    <property type="match status" value="1"/>
</dbReference>
<feature type="compositionally biased region" description="Low complexity" evidence="3">
    <location>
        <begin position="36"/>
        <end position="49"/>
    </location>
</feature>
<name>A0A9P6A650_PLEER</name>
<dbReference type="PANTHER" id="PTHR22872">
    <property type="entry name" value="BTK-BINDING PROTEIN-RELATED"/>
    <property type="match status" value="1"/>
</dbReference>
<evidence type="ECO:0000313" key="5">
    <source>
        <dbReference type="EMBL" id="KAF9497896.1"/>
    </source>
</evidence>
<dbReference type="Proteomes" id="UP000807025">
    <property type="component" value="Unassembled WGS sequence"/>
</dbReference>
<evidence type="ECO:0000256" key="1">
    <source>
        <dbReference type="ARBA" id="ARBA00022737"/>
    </source>
</evidence>
<feature type="domain" description="BTB" evidence="4">
    <location>
        <begin position="859"/>
        <end position="923"/>
    </location>
</feature>
<feature type="compositionally biased region" description="Low complexity" evidence="3">
    <location>
        <begin position="1204"/>
        <end position="1214"/>
    </location>
</feature>
<proteinExistence type="predicted"/>
<sequence>MTQLHAYYHLRNQQAFQRLVDASSDSTKASQGAHTSVSSSGGRSWSKPSPLAAAPVCDVNARDWLGMAVLHHVCANTDRSDLPYLRVLLAHPAINVNICDLESHWTPLHRALYNGNLTAALLLLRRQDIDVYVKDFEGYTAFDLYNSTVEYTKPASDAPRAELYTWGTNRNATLGQGDSNDRASPDQAVIHAKDTISVELPLETRFAPIHVRQIGMSRLHTVIVTTESKGNLRLCGFGSGGRLGPGQPAQQYSMKPLTELSAFTIVSVALGQDHTLALTNAGEVLSWGLNRFAQLGYVIDPPSGSDMSGFARKDEPIQVTPRKIAGSLKKAYVLGVAACKTASACWTSKEVFTWGTNNGQLGYDKAAQPVQVHPRVVTKLPYPAEDIALSDDAMVCLLKMENGTYNVYYIHNDVCSKLSFPPHAFPAQIYPYRPPQAATNADIHKVTCCEDNFAALSANGEVFIFSFNNPSSDGSARTSVKPQRVWALRKQFSAVKDVALGSDGSLIVCTESGHVYLRTRSAQFKASSAAGAQGAGGNKPFKFQRVSHLQRVVRVCANSTGAFGALRMEFQPRRIPVEGNKMEQDLRGIFPSEVPLAEVDTLSNRKWEKGKGREEVRVWRADEMEDGRGEDYDYGEDDDAVLDDREELERLCVYLEACVVSERPARPLRIDVAHGADLVLHVAASKKPSTPSLMTTAHKVILAARSRPLLRILSTPSTLSLKDVRVIVRFGSFKAANKAAPGNATNALQFEGCHPLAVLILLVYIYSDQLVPVWDSRLGSTLRSSSGHVPCPPARIKADLQGLAKLLELPHLAAALESPAKRDPAPSLRSDLTALHEDAQTFPSVRSGKWSRNSSPLAPDVAMLLRDRSVWCHSAILRARSPFFASMFGEEDWTARRWSGDGVIEVDLKHLTWRAMRFVVRYLCCGADEEMFTVMASIQSPDELLDLMYEVMGAANELLLDRLVLICSSVILKFANITNACYILNDATYYHSLPLISSMQEYIAVNMETLLEGGVLDGLSSDLVEQLGRFIRIKQAEKLPITKSGTLVDNAMREYKDWLALQDIPAPIIARNANPNRVITRRASVKLSPPTPTKLPPLSRTPSSSNILSIPPQQSAPAQVDDIFSMDEAEEPAKPSGPSTPVWKARSVPRVDMKALMAEEANAGSSSRAPQLPVGTPKSAQRTPQRDNVSLPWGTPTNLPAPGPSSASTSSFPAIGAAPSKPDASPRRSVAHNSPSGSGLGPVFAPSRQPTPSTPTPRRVSSGKAWSSLAPQAPLPASGMTLVAIQQLELDQARPVAKERRSLVTIQQEEEERRVEEDFLRWWREEEQRMKLQSEGSSVPKRNRNKDGKTRKPSGKRGSQKTAGPTPEPTAS</sequence>
<keyword evidence="6" id="KW-1185">Reference proteome</keyword>
<evidence type="ECO:0000256" key="3">
    <source>
        <dbReference type="SAM" id="MobiDB-lite"/>
    </source>
</evidence>
<evidence type="ECO:0000256" key="2">
    <source>
        <dbReference type="PROSITE-ProRule" id="PRU00235"/>
    </source>
</evidence>
<dbReference type="EMBL" id="MU154541">
    <property type="protein sequence ID" value="KAF9497896.1"/>
    <property type="molecule type" value="Genomic_DNA"/>
</dbReference>
<dbReference type="InterPro" id="IPR011333">
    <property type="entry name" value="SKP1/BTB/POZ_sf"/>
</dbReference>
<organism evidence="5 6">
    <name type="scientific">Pleurotus eryngii</name>
    <name type="common">Boletus of the steppes</name>
    <dbReference type="NCBI Taxonomy" id="5323"/>
    <lineage>
        <taxon>Eukaryota</taxon>
        <taxon>Fungi</taxon>
        <taxon>Dikarya</taxon>
        <taxon>Basidiomycota</taxon>
        <taxon>Agaricomycotina</taxon>
        <taxon>Agaricomycetes</taxon>
        <taxon>Agaricomycetidae</taxon>
        <taxon>Agaricales</taxon>
        <taxon>Pleurotineae</taxon>
        <taxon>Pleurotaceae</taxon>
        <taxon>Pleurotus</taxon>
    </lineage>
</organism>